<dbReference type="InterPro" id="IPR007218">
    <property type="entry name" value="DNA_pol_delta_4"/>
</dbReference>
<accession>A0A067TEP7</accession>
<dbReference type="PANTHER" id="PTHR14303:SF0">
    <property type="entry name" value="DNA POLYMERASE DELTA SUBUNIT 4"/>
    <property type="match status" value="1"/>
</dbReference>
<name>A0A067TEP7_GALM3</name>
<evidence type="ECO:0008006" key="4">
    <source>
        <dbReference type="Google" id="ProtNLM"/>
    </source>
</evidence>
<protein>
    <recommendedName>
        <fullName evidence="4">DNA polymerase delta subunit 4</fullName>
    </recommendedName>
</protein>
<feature type="region of interest" description="Disordered" evidence="1">
    <location>
        <begin position="1"/>
        <end position="131"/>
    </location>
</feature>
<feature type="compositionally biased region" description="Low complexity" evidence="1">
    <location>
        <begin position="15"/>
        <end position="28"/>
    </location>
</feature>
<feature type="compositionally biased region" description="Basic and acidic residues" evidence="1">
    <location>
        <begin position="44"/>
        <end position="83"/>
    </location>
</feature>
<gene>
    <name evidence="2" type="ORF">GALMADRAFT_241287</name>
</gene>
<dbReference type="GO" id="GO:0000731">
    <property type="term" value="P:DNA synthesis involved in DNA repair"/>
    <property type="evidence" value="ECO:0007669"/>
    <property type="project" value="InterPro"/>
</dbReference>
<dbReference type="OrthoDB" id="337486at2759"/>
<dbReference type="EMBL" id="KL142371">
    <property type="protein sequence ID" value="KDR80827.1"/>
    <property type="molecule type" value="Genomic_DNA"/>
</dbReference>
<organism evidence="2 3">
    <name type="scientific">Galerina marginata (strain CBS 339.88)</name>
    <dbReference type="NCBI Taxonomy" id="685588"/>
    <lineage>
        <taxon>Eukaryota</taxon>
        <taxon>Fungi</taxon>
        <taxon>Dikarya</taxon>
        <taxon>Basidiomycota</taxon>
        <taxon>Agaricomycotina</taxon>
        <taxon>Agaricomycetes</taxon>
        <taxon>Agaricomycetidae</taxon>
        <taxon>Agaricales</taxon>
        <taxon>Agaricineae</taxon>
        <taxon>Strophariaceae</taxon>
        <taxon>Galerina</taxon>
    </lineage>
</organism>
<evidence type="ECO:0000256" key="1">
    <source>
        <dbReference type="SAM" id="MobiDB-lite"/>
    </source>
</evidence>
<dbReference type="PANTHER" id="PTHR14303">
    <property type="entry name" value="DNA POLYMERASE DELTA SUBUNIT 4"/>
    <property type="match status" value="1"/>
</dbReference>
<dbReference type="GO" id="GO:0003887">
    <property type="term" value="F:DNA-directed DNA polymerase activity"/>
    <property type="evidence" value="ECO:0007669"/>
    <property type="project" value="TreeGrafter"/>
</dbReference>
<dbReference type="HOGENOM" id="CLU_077732_1_0_1"/>
<dbReference type="GO" id="GO:0006261">
    <property type="term" value="P:DNA-templated DNA replication"/>
    <property type="evidence" value="ECO:0007669"/>
    <property type="project" value="TreeGrafter"/>
</dbReference>
<dbReference type="Pfam" id="PF04081">
    <property type="entry name" value="DNA_pol_delta_4"/>
    <property type="match status" value="1"/>
</dbReference>
<dbReference type="STRING" id="685588.A0A067TEP7"/>
<feature type="compositionally biased region" description="Polar residues" evidence="1">
    <location>
        <begin position="92"/>
        <end position="102"/>
    </location>
</feature>
<evidence type="ECO:0000313" key="3">
    <source>
        <dbReference type="Proteomes" id="UP000027222"/>
    </source>
</evidence>
<dbReference type="GO" id="GO:0043625">
    <property type="term" value="C:delta DNA polymerase complex"/>
    <property type="evidence" value="ECO:0007669"/>
    <property type="project" value="TreeGrafter"/>
</dbReference>
<dbReference type="AlphaFoldDB" id="A0A067TEP7"/>
<reference evidence="3" key="1">
    <citation type="journal article" date="2014" name="Proc. Natl. Acad. Sci. U.S.A.">
        <title>Extensive sampling of basidiomycete genomes demonstrates inadequacy of the white-rot/brown-rot paradigm for wood decay fungi.</title>
        <authorList>
            <person name="Riley R."/>
            <person name="Salamov A.A."/>
            <person name="Brown D.W."/>
            <person name="Nagy L.G."/>
            <person name="Floudas D."/>
            <person name="Held B.W."/>
            <person name="Levasseur A."/>
            <person name="Lombard V."/>
            <person name="Morin E."/>
            <person name="Otillar R."/>
            <person name="Lindquist E.A."/>
            <person name="Sun H."/>
            <person name="LaButti K.M."/>
            <person name="Schmutz J."/>
            <person name="Jabbour D."/>
            <person name="Luo H."/>
            <person name="Baker S.E."/>
            <person name="Pisabarro A.G."/>
            <person name="Walton J.D."/>
            <person name="Blanchette R.A."/>
            <person name="Henrissat B."/>
            <person name="Martin F."/>
            <person name="Cullen D."/>
            <person name="Hibbett D.S."/>
            <person name="Grigoriev I.V."/>
        </authorList>
    </citation>
    <scope>NUCLEOTIDE SEQUENCE [LARGE SCALE GENOMIC DNA]</scope>
    <source>
        <strain evidence="3">CBS 339.88</strain>
    </source>
</reference>
<feature type="compositionally biased region" description="Basic and acidic residues" evidence="1">
    <location>
        <begin position="105"/>
        <end position="118"/>
    </location>
</feature>
<proteinExistence type="predicted"/>
<evidence type="ECO:0000313" key="2">
    <source>
        <dbReference type="EMBL" id="KDR80827.1"/>
    </source>
</evidence>
<keyword evidence="3" id="KW-1185">Reference proteome</keyword>
<sequence>MKQSTLNFSSAKRVGSSNTGKSKTSSSKAPQDVEVSSANSAKPNDLEKSYDDIILADRDKEETLDEGKANVDAQPKPDPKKSETASVGRATRSASNKATTTLKKPLHDLEESEAEKASHRQQSTTLPEDGVKKATVATQKEDVADLPELNVKDPKFRKIYAEVKEKMGGLPAIHGEKQNRIHEILRVFDNSYEYGPCVGISRRDRWDRAQALGLNPPKEINDILNTKEGTTLTEYSQSVFYGEV</sequence>
<dbReference type="Proteomes" id="UP000027222">
    <property type="component" value="Unassembled WGS sequence"/>
</dbReference>
<feature type="compositionally biased region" description="Polar residues" evidence="1">
    <location>
        <begin position="1"/>
        <end position="10"/>
    </location>
</feature>